<feature type="region of interest" description="Disordered" evidence="5">
    <location>
        <begin position="1"/>
        <end position="23"/>
    </location>
</feature>
<feature type="compositionally biased region" description="Polar residues" evidence="5">
    <location>
        <begin position="536"/>
        <end position="552"/>
    </location>
</feature>
<feature type="transmembrane region" description="Helical" evidence="6">
    <location>
        <begin position="177"/>
        <end position="199"/>
    </location>
</feature>
<comment type="subcellular location">
    <subcellularLocation>
        <location evidence="1">Membrane</location>
        <topology evidence="1">Multi-pass membrane protein</topology>
    </subcellularLocation>
</comment>
<name>A0A6A6NYZ5_9PEZI</name>
<evidence type="ECO:0000256" key="1">
    <source>
        <dbReference type="ARBA" id="ARBA00004141"/>
    </source>
</evidence>
<feature type="transmembrane region" description="Helical" evidence="6">
    <location>
        <begin position="153"/>
        <end position="171"/>
    </location>
</feature>
<organism evidence="8 9">
    <name type="scientific">Lineolata rhizophorae</name>
    <dbReference type="NCBI Taxonomy" id="578093"/>
    <lineage>
        <taxon>Eukaryota</taxon>
        <taxon>Fungi</taxon>
        <taxon>Dikarya</taxon>
        <taxon>Ascomycota</taxon>
        <taxon>Pezizomycotina</taxon>
        <taxon>Dothideomycetes</taxon>
        <taxon>Dothideomycetes incertae sedis</taxon>
        <taxon>Lineolatales</taxon>
        <taxon>Lineolataceae</taxon>
        <taxon>Lineolata</taxon>
    </lineage>
</organism>
<dbReference type="AlphaFoldDB" id="A0A6A6NYZ5"/>
<sequence>MDDSPRHALPGQFQNTSEDPAPDLTKKILAWDEFQRLPSNPCTPPDLRQWNPARPCTSTQKLLQESDCRSVLAVSWHSRKKWAVLWAVFGVQISMNFNAAVYPNAERGIAADFGLSHGRVALGMMIFLVTYAFGCELWAPWSEEWGRKWVMQASLLLVNITCVGCAIAPNFETVFAMRFLGGLFSAGGSVTLGMVADMWEPEEQQLAVAFCGLSSVLGSVVAPIFGGFIEEYLPWRWTFWICLILGFVVELTHLMVPETRSSILCKREARKRRAMGIDDCYGPGETAESKISLKEICRIWARPFIMLTTEPIVTFLSLLSGFSDALIFTFLESFKPVYDQWGFTTVQRGLAFLPLPIGYFLAYAMYIPMVKRQRALVRQHGKHALKPEKRLKLLLFLAPLLSIGLIGFAWTSVGPPVHWIGTQFFVIPVGMANYAIYMGTIDYMVAAYGPYASSATGGNGFARDLLAGISALYAKPLYQNIGKKYHLNWASTVLSVLGVFVTIPLFIFYFFGPAIRKRSKFAKQIAQHREEDEQRQGPSNTQQGGLWAQQQVEVRNLEK</sequence>
<reference evidence="8" key="1">
    <citation type="journal article" date="2020" name="Stud. Mycol.">
        <title>101 Dothideomycetes genomes: a test case for predicting lifestyles and emergence of pathogens.</title>
        <authorList>
            <person name="Haridas S."/>
            <person name="Albert R."/>
            <person name="Binder M."/>
            <person name="Bloem J."/>
            <person name="Labutti K."/>
            <person name="Salamov A."/>
            <person name="Andreopoulos B."/>
            <person name="Baker S."/>
            <person name="Barry K."/>
            <person name="Bills G."/>
            <person name="Bluhm B."/>
            <person name="Cannon C."/>
            <person name="Castanera R."/>
            <person name="Culley D."/>
            <person name="Daum C."/>
            <person name="Ezra D."/>
            <person name="Gonzalez J."/>
            <person name="Henrissat B."/>
            <person name="Kuo A."/>
            <person name="Liang C."/>
            <person name="Lipzen A."/>
            <person name="Lutzoni F."/>
            <person name="Magnuson J."/>
            <person name="Mondo S."/>
            <person name="Nolan M."/>
            <person name="Ohm R."/>
            <person name="Pangilinan J."/>
            <person name="Park H.-J."/>
            <person name="Ramirez L."/>
            <person name="Alfaro M."/>
            <person name="Sun H."/>
            <person name="Tritt A."/>
            <person name="Yoshinaga Y."/>
            <person name="Zwiers L.-H."/>
            <person name="Turgeon B."/>
            <person name="Goodwin S."/>
            <person name="Spatafora J."/>
            <person name="Crous P."/>
            <person name="Grigoriev I."/>
        </authorList>
    </citation>
    <scope>NUCLEOTIDE SEQUENCE</scope>
    <source>
        <strain evidence="8">ATCC 16933</strain>
    </source>
</reference>
<feature type="transmembrane region" description="Helical" evidence="6">
    <location>
        <begin position="312"/>
        <end position="331"/>
    </location>
</feature>
<keyword evidence="4 6" id="KW-0472">Membrane</keyword>
<evidence type="ECO:0000256" key="6">
    <source>
        <dbReference type="SAM" id="Phobius"/>
    </source>
</evidence>
<evidence type="ECO:0000256" key="3">
    <source>
        <dbReference type="ARBA" id="ARBA00022989"/>
    </source>
</evidence>
<evidence type="ECO:0000313" key="9">
    <source>
        <dbReference type="Proteomes" id="UP000799766"/>
    </source>
</evidence>
<feature type="transmembrane region" description="Helical" evidence="6">
    <location>
        <begin position="206"/>
        <end position="225"/>
    </location>
</feature>
<keyword evidence="2 6" id="KW-0812">Transmembrane</keyword>
<evidence type="ECO:0000256" key="5">
    <source>
        <dbReference type="SAM" id="MobiDB-lite"/>
    </source>
</evidence>
<dbReference type="InterPro" id="IPR020846">
    <property type="entry name" value="MFS_dom"/>
</dbReference>
<proteinExistence type="predicted"/>
<evidence type="ECO:0000256" key="2">
    <source>
        <dbReference type="ARBA" id="ARBA00022692"/>
    </source>
</evidence>
<protein>
    <submittedName>
        <fullName evidence="8">Major facilitator superfamily domain-containing protein</fullName>
    </submittedName>
</protein>
<dbReference type="PANTHER" id="PTHR23502:SF3">
    <property type="entry name" value="MAJOR FACILITATOR SUPERFAMILY (MFS) PROFILE DOMAIN-CONTAINING PROTEIN-RELATED"/>
    <property type="match status" value="1"/>
</dbReference>
<evidence type="ECO:0000259" key="7">
    <source>
        <dbReference type="PROSITE" id="PS50850"/>
    </source>
</evidence>
<feature type="transmembrane region" description="Helical" evidence="6">
    <location>
        <begin position="351"/>
        <end position="370"/>
    </location>
</feature>
<feature type="region of interest" description="Disordered" evidence="5">
    <location>
        <begin position="526"/>
        <end position="552"/>
    </location>
</feature>
<dbReference type="PROSITE" id="PS50850">
    <property type="entry name" value="MFS"/>
    <property type="match status" value="1"/>
</dbReference>
<evidence type="ECO:0000256" key="4">
    <source>
        <dbReference type="ARBA" id="ARBA00023136"/>
    </source>
</evidence>
<gene>
    <name evidence="8" type="ORF">BDY21DRAFT_322395</name>
</gene>
<dbReference type="EMBL" id="MU001682">
    <property type="protein sequence ID" value="KAF2456916.1"/>
    <property type="molecule type" value="Genomic_DNA"/>
</dbReference>
<dbReference type="InterPro" id="IPR036259">
    <property type="entry name" value="MFS_trans_sf"/>
</dbReference>
<feature type="transmembrane region" description="Helical" evidence="6">
    <location>
        <begin position="121"/>
        <end position="141"/>
    </location>
</feature>
<feature type="transmembrane region" description="Helical" evidence="6">
    <location>
        <begin position="391"/>
        <end position="410"/>
    </location>
</feature>
<dbReference type="GO" id="GO:0022857">
    <property type="term" value="F:transmembrane transporter activity"/>
    <property type="evidence" value="ECO:0007669"/>
    <property type="project" value="InterPro"/>
</dbReference>
<dbReference type="SUPFAM" id="SSF103473">
    <property type="entry name" value="MFS general substrate transporter"/>
    <property type="match status" value="1"/>
</dbReference>
<dbReference type="Pfam" id="PF07690">
    <property type="entry name" value="MFS_1"/>
    <property type="match status" value="1"/>
</dbReference>
<feature type="domain" description="Major facilitator superfamily (MFS) profile" evidence="7">
    <location>
        <begin position="84"/>
        <end position="516"/>
    </location>
</feature>
<feature type="transmembrane region" description="Helical" evidence="6">
    <location>
        <begin position="82"/>
        <end position="101"/>
    </location>
</feature>
<dbReference type="Gene3D" id="1.20.1250.20">
    <property type="entry name" value="MFS general substrate transporter like domains"/>
    <property type="match status" value="1"/>
</dbReference>
<feature type="transmembrane region" description="Helical" evidence="6">
    <location>
        <begin position="489"/>
        <end position="511"/>
    </location>
</feature>
<dbReference type="InterPro" id="IPR011701">
    <property type="entry name" value="MFS"/>
</dbReference>
<dbReference type="Proteomes" id="UP000799766">
    <property type="component" value="Unassembled WGS sequence"/>
</dbReference>
<accession>A0A6A6NYZ5</accession>
<dbReference type="GO" id="GO:0005886">
    <property type="term" value="C:plasma membrane"/>
    <property type="evidence" value="ECO:0007669"/>
    <property type="project" value="TreeGrafter"/>
</dbReference>
<keyword evidence="3 6" id="KW-1133">Transmembrane helix</keyword>
<dbReference type="PANTHER" id="PTHR23502">
    <property type="entry name" value="MAJOR FACILITATOR SUPERFAMILY"/>
    <property type="match status" value="1"/>
</dbReference>
<dbReference type="FunFam" id="1.20.1250.20:FF:000088">
    <property type="entry name" value="MFS multidrug transporter, putative"/>
    <property type="match status" value="1"/>
</dbReference>
<dbReference type="OrthoDB" id="5376138at2759"/>
<evidence type="ECO:0000313" key="8">
    <source>
        <dbReference type="EMBL" id="KAF2456916.1"/>
    </source>
</evidence>
<feature type="transmembrane region" description="Helical" evidence="6">
    <location>
        <begin position="237"/>
        <end position="256"/>
    </location>
</feature>
<keyword evidence="9" id="KW-1185">Reference proteome</keyword>